<keyword evidence="3" id="KW-1185">Reference proteome</keyword>
<dbReference type="OrthoDB" id="3553147at2759"/>
<dbReference type="STRING" id="913774.A0A0C3H5J3"/>
<evidence type="ECO:0000313" key="3">
    <source>
        <dbReference type="Proteomes" id="UP000054321"/>
    </source>
</evidence>
<dbReference type="AlphaFoldDB" id="A0A0C3H5J3"/>
<feature type="non-terminal residue" evidence="2">
    <location>
        <position position="180"/>
    </location>
</feature>
<accession>A0A0C3H5J3</accession>
<protein>
    <recommendedName>
        <fullName evidence="1">Heterokaryon incompatibility domain-containing protein</fullName>
    </recommendedName>
</protein>
<gene>
    <name evidence="2" type="ORF">OIDMADRAFT_117045</name>
</gene>
<dbReference type="Pfam" id="PF06985">
    <property type="entry name" value="HET"/>
    <property type="match status" value="1"/>
</dbReference>
<reference evidence="2 3" key="1">
    <citation type="submission" date="2014-04" db="EMBL/GenBank/DDBJ databases">
        <authorList>
            <consortium name="DOE Joint Genome Institute"/>
            <person name="Kuo A."/>
            <person name="Martino E."/>
            <person name="Perotto S."/>
            <person name="Kohler A."/>
            <person name="Nagy L.G."/>
            <person name="Floudas D."/>
            <person name="Copeland A."/>
            <person name="Barry K.W."/>
            <person name="Cichocki N."/>
            <person name="Veneault-Fourrey C."/>
            <person name="LaButti K."/>
            <person name="Lindquist E.A."/>
            <person name="Lipzen A."/>
            <person name="Lundell T."/>
            <person name="Morin E."/>
            <person name="Murat C."/>
            <person name="Sun H."/>
            <person name="Tunlid A."/>
            <person name="Henrissat B."/>
            <person name="Grigoriev I.V."/>
            <person name="Hibbett D.S."/>
            <person name="Martin F."/>
            <person name="Nordberg H.P."/>
            <person name="Cantor M.N."/>
            <person name="Hua S.X."/>
        </authorList>
    </citation>
    <scope>NUCLEOTIDE SEQUENCE [LARGE SCALE GENOMIC DNA]</scope>
    <source>
        <strain evidence="2 3">Zn</strain>
    </source>
</reference>
<dbReference type="InParanoid" id="A0A0C3H5J3"/>
<name>A0A0C3H5J3_OIDMZ</name>
<dbReference type="InterPro" id="IPR052895">
    <property type="entry name" value="HetReg/Transcr_Mod"/>
</dbReference>
<evidence type="ECO:0000313" key="2">
    <source>
        <dbReference type="EMBL" id="KIN03451.1"/>
    </source>
</evidence>
<organism evidence="2 3">
    <name type="scientific">Oidiodendron maius (strain Zn)</name>
    <dbReference type="NCBI Taxonomy" id="913774"/>
    <lineage>
        <taxon>Eukaryota</taxon>
        <taxon>Fungi</taxon>
        <taxon>Dikarya</taxon>
        <taxon>Ascomycota</taxon>
        <taxon>Pezizomycotina</taxon>
        <taxon>Leotiomycetes</taxon>
        <taxon>Leotiomycetes incertae sedis</taxon>
        <taxon>Myxotrichaceae</taxon>
        <taxon>Oidiodendron</taxon>
    </lineage>
</organism>
<dbReference type="EMBL" id="KN832873">
    <property type="protein sequence ID" value="KIN03451.1"/>
    <property type="molecule type" value="Genomic_DNA"/>
</dbReference>
<dbReference type="HOGENOM" id="CLU_004184_6_0_1"/>
<reference evidence="3" key="2">
    <citation type="submission" date="2015-01" db="EMBL/GenBank/DDBJ databases">
        <title>Evolutionary Origins and Diversification of the Mycorrhizal Mutualists.</title>
        <authorList>
            <consortium name="DOE Joint Genome Institute"/>
            <consortium name="Mycorrhizal Genomics Consortium"/>
            <person name="Kohler A."/>
            <person name="Kuo A."/>
            <person name="Nagy L.G."/>
            <person name="Floudas D."/>
            <person name="Copeland A."/>
            <person name="Barry K.W."/>
            <person name="Cichocki N."/>
            <person name="Veneault-Fourrey C."/>
            <person name="LaButti K."/>
            <person name="Lindquist E.A."/>
            <person name="Lipzen A."/>
            <person name="Lundell T."/>
            <person name="Morin E."/>
            <person name="Murat C."/>
            <person name="Riley R."/>
            <person name="Ohm R."/>
            <person name="Sun H."/>
            <person name="Tunlid A."/>
            <person name="Henrissat B."/>
            <person name="Grigoriev I.V."/>
            <person name="Hibbett D.S."/>
            <person name="Martin F."/>
        </authorList>
    </citation>
    <scope>NUCLEOTIDE SEQUENCE [LARGE SCALE GENOMIC DNA]</scope>
    <source>
        <strain evidence="3">Zn</strain>
    </source>
</reference>
<dbReference type="InterPro" id="IPR010730">
    <property type="entry name" value="HET"/>
</dbReference>
<proteinExistence type="predicted"/>
<dbReference type="PANTHER" id="PTHR24148:SF64">
    <property type="entry name" value="HETEROKARYON INCOMPATIBILITY DOMAIN-CONTAINING PROTEIN"/>
    <property type="match status" value="1"/>
</dbReference>
<evidence type="ECO:0000259" key="1">
    <source>
        <dbReference type="Pfam" id="PF06985"/>
    </source>
</evidence>
<feature type="domain" description="Heterokaryon incompatibility" evidence="1">
    <location>
        <begin position="44"/>
        <end position="168"/>
    </location>
</feature>
<sequence length="180" mass="20576">MAGQIYIPLPTADSIRLLRLAPGSNDDHITCELEIFSLNKAPTYEALSYVWGNPQPAASILNRGLAQTVTPNLEKALRRLRQPDRERVIWADAICINQEDIHERECQVLLMQAIYNQASKVLVWLGDDEFGQAEKALRVINLASVEKWASLRWLFERPWFSRTWIIQEVAFADSIIMIGQ</sequence>
<dbReference type="Proteomes" id="UP000054321">
    <property type="component" value="Unassembled WGS sequence"/>
</dbReference>
<dbReference type="PANTHER" id="PTHR24148">
    <property type="entry name" value="ANKYRIN REPEAT DOMAIN-CONTAINING PROTEIN 39 HOMOLOG-RELATED"/>
    <property type="match status" value="1"/>
</dbReference>